<dbReference type="Proteomes" id="UP001431784">
    <property type="component" value="Unassembled WGS sequence"/>
</dbReference>
<keyword evidence="1" id="KW-0812">Transmembrane</keyword>
<feature type="transmembrane region" description="Helical" evidence="1">
    <location>
        <begin position="72"/>
        <end position="91"/>
    </location>
</feature>
<dbReference type="Pfam" id="PF05940">
    <property type="entry name" value="NnrS"/>
    <property type="match status" value="1"/>
</dbReference>
<name>A0ABT5TB32_9RHOB</name>
<proteinExistence type="predicted"/>
<feature type="transmembrane region" description="Helical" evidence="1">
    <location>
        <begin position="7"/>
        <end position="31"/>
    </location>
</feature>
<dbReference type="InterPro" id="IPR010266">
    <property type="entry name" value="NnrS"/>
</dbReference>
<feature type="transmembrane region" description="Helical" evidence="1">
    <location>
        <begin position="211"/>
        <end position="229"/>
    </location>
</feature>
<evidence type="ECO:0000313" key="3">
    <source>
        <dbReference type="Proteomes" id="UP001431784"/>
    </source>
</evidence>
<dbReference type="EMBL" id="JAQZSM010000014">
    <property type="protein sequence ID" value="MDD7972323.1"/>
    <property type="molecule type" value="Genomic_DNA"/>
</dbReference>
<feature type="transmembrane region" description="Helical" evidence="1">
    <location>
        <begin position="241"/>
        <end position="264"/>
    </location>
</feature>
<keyword evidence="1" id="KW-1133">Transmembrane helix</keyword>
<feature type="transmembrane region" description="Helical" evidence="1">
    <location>
        <begin position="43"/>
        <end position="65"/>
    </location>
</feature>
<evidence type="ECO:0000256" key="1">
    <source>
        <dbReference type="SAM" id="Phobius"/>
    </source>
</evidence>
<sequence>MPGRAEAYRVFFGLAALWAALSVPLWHWGIAAHVTLHWHLSEMVLGFVAALIAGYALSACAAWSGRAPLRGGVVHVLALIWLCARAAALVAHPLSELVARGLNAAVFAIIAGLVLREWQHGGRSAVVPPLVIVVCLLLAAAALFVRNMPPRMVLVPVWLVIAIGCRMLAAFLQAVADRASMPHFQPRWRLRHAALITLGAAFLFWDNGPPMIVSALLLGTALSLAGFMASLHLRLVRGDTLLLMMSIALGFIPAGLIIHALAFAEWTWNWLGTSGAFHVIAIGGLGGMGIAVMSRASALRCPGHLKARRCAVAGFFCVAMAALLRMSGALVPALACWSFGWCLVLVAHMQACRLPVPHPVFSTTSGSADRPQ</sequence>
<comment type="caution">
    <text evidence="2">The sequence shown here is derived from an EMBL/GenBank/DDBJ whole genome shotgun (WGS) entry which is preliminary data.</text>
</comment>
<gene>
    <name evidence="2" type="ORF">PUT78_14580</name>
</gene>
<reference evidence="2" key="1">
    <citation type="submission" date="2023-02" db="EMBL/GenBank/DDBJ databases">
        <title>Description of Roseinatronobacter alkalisoli sp. nov., an alkaliphilic bacerium isolated from soda soil.</title>
        <authorList>
            <person name="Wei W."/>
        </authorList>
    </citation>
    <scope>NUCLEOTIDE SEQUENCE</scope>
    <source>
        <strain evidence="2">HJB301</strain>
    </source>
</reference>
<feature type="transmembrane region" description="Helical" evidence="1">
    <location>
        <begin position="127"/>
        <end position="145"/>
    </location>
</feature>
<protein>
    <submittedName>
        <fullName evidence="2">NnrS family protein</fullName>
    </submittedName>
</protein>
<organism evidence="2 3">
    <name type="scientific">Roseinatronobacter alkalisoli</name>
    <dbReference type="NCBI Taxonomy" id="3028235"/>
    <lineage>
        <taxon>Bacteria</taxon>
        <taxon>Pseudomonadati</taxon>
        <taxon>Pseudomonadota</taxon>
        <taxon>Alphaproteobacteria</taxon>
        <taxon>Rhodobacterales</taxon>
        <taxon>Paracoccaceae</taxon>
        <taxon>Roseinatronobacter</taxon>
    </lineage>
</organism>
<feature type="transmembrane region" description="Helical" evidence="1">
    <location>
        <begin position="157"/>
        <end position="176"/>
    </location>
</feature>
<evidence type="ECO:0000313" key="2">
    <source>
        <dbReference type="EMBL" id="MDD7972323.1"/>
    </source>
</evidence>
<feature type="transmembrane region" description="Helical" evidence="1">
    <location>
        <begin position="97"/>
        <end position="115"/>
    </location>
</feature>
<keyword evidence="3" id="KW-1185">Reference proteome</keyword>
<feature type="transmembrane region" description="Helical" evidence="1">
    <location>
        <begin position="188"/>
        <end position="205"/>
    </location>
</feature>
<keyword evidence="1" id="KW-0472">Membrane</keyword>
<feature type="transmembrane region" description="Helical" evidence="1">
    <location>
        <begin position="306"/>
        <end position="324"/>
    </location>
</feature>
<dbReference type="RefSeq" id="WP_274353000.1">
    <property type="nucleotide sequence ID" value="NZ_JAQZSM010000014.1"/>
</dbReference>
<accession>A0ABT5TB32</accession>
<feature type="transmembrane region" description="Helical" evidence="1">
    <location>
        <begin position="276"/>
        <end position="294"/>
    </location>
</feature>